<dbReference type="InterPro" id="IPR014722">
    <property type="entry name" value="Rib_uL2_dom2"/>
</dbReference>
<dbReference type="InterPro" id="IPR005100">
    <property type="entry name" value="NGN-domain"/>
</dbReference>
<gene>
    <name evidence="8" type="ORF">SCHPADRAFT_896219</name>
</gene>
<feature type="region of interest" description="Disordered" evidence="6">
    <location>
        <begin position="580"/>
        <end position="600"/>
    </location>
</feature>
<dbReference type="InterPro" id="IPR039659">
    <property type="entry name" value="SPT5"/>
</dbReference>
<evidence type="ECO:0000256" key="1">
    <source>
        <dbReference type="ARBA" id="ARBA00006956"/>
    </source>
</evidence>
<accession>A0A0H2R1A6</accession>
<dbReference type="STRING" id="27342.A0A0H2R1A6"/>
<dbReference type="GO" id="GO:0003729">
    <property type="term" value="F:mRNA binding"/>
    <property type="evidence" value="ECO:0007669"/>
    <property type="project" value="TreeGrafter"/>
</dbReference>
<evidence type="ECO:0000256" key="2">
    <source>
        <dbReference type="ARBA" id="ARBA00023163"/>
    </source>
</evidence>
<dbReference type="EMBL" id="KQ086302">
    <property type="protein sequence ID" value="KLO05479.1"/>
    <property type="molecule type" value="Genomic_DNA"/>
</dbReference>
<dbReference type="Gene3D" id="2.30.30.30">
    <property type="match status" value="1"/>
</dbReference>
<keyword evidence="9" id="KW-1185">Reference proteome</keyword>
<evidence type="ECO:0000313" key="9">
    <source>
        <dbReference type="Proteomes" id="UP000053477"/>
    </source>
</evidence>
<feature type="region of interest" description="Disordered" evidence="6">
    <location>
        <begin position="16"/>
        <end position="56"/>
    </location>
</feature>
<dbReference type="InParanoid" id="A0A0H2R1A6"/>
<keyword evidence="2" id="KW-0804">Transcription</keyword>
<dbReference type="GO" id="GO:0032044">
    <property type="term" value="C:DSIF complex"/>
    <property type="evidence" value="ECO:0007669"/>
    <property type="project" value="TreeGrafter"/>
</dbReference>
<dbReference type="GO" id="GO:0006357">
    <property type="term" value="P:regulation of transcription by RNA polymerase II"/>
    <property type="evidence" value="ECO:0007669"/>
    <property type="project" value="InterPro"/>
</dbReference>
<dbReference type="Pfam" id="PF03439">
    <property type="entry name" value="Spt5-NGN"/>
    <property type="match status" value="1"/>
</dbReference>
<evidence type="ECO:0000256" key="4">
    <source>
        <dbReference type="ARBA" id="ARBA00029865"/>
    </source>
</evidence>
<dbReference type="AlphaFoldDB" id="A0A0H2R1A6"/>
<dbReference type="SUPFAM" id="SSF50104">
    <property type="entry name" value="Translation proteins SH3-like domain"/>
    <property type="match status" value="1"/>
</dbReference>
<dbReference type="PANTHER" id="PTHR11125:SF7">
    <property type="entry name" value="TRANSCRIPTION ELONGATION FACTOR SPT5"/>
    <property type="match status" value="1"/>
</dbReference>
<feature type="domain" description="KOW" evidence="7">
    <location>
        <begin position="192"/>
        <end position="219"/>
    </location>
</feature>
<feature type="domain" description="KOW" evidence="7">
    <location>
        <begin position="495"/>
        <end position="522"/>
    </location>
</feature>
<feature type="domain" description="KOW" evidence="7">
    <location>
        <begin position="359"/>
        <end position="386"/>
    </location>
</feature>
<evidence type="ECO:0000259" key="7">
    <source>
        <dbReference type="SMART" id="SM00739"/>
    </source>
</evidence>
<evidence type="ECO:0000313" key="8">
    <source>
        <dbReference type="EMBL" id="KLO05479.1"/>
    </source>
</evidence>
<feature type="domain" description="KOW" evidence="7">
    <location>
        <begin position="411"/>
        <end position="438"/>
    </location>
</feature>
<dbReference type="InterPro" id="IPR036735">
    <property type="entry name" value="NGN_dom_sf"/>
</dbReference>
<evidence type="ECO:0000256" key="6">
    <source>
        <dbReference type="SAM" id="MobiDB-lite"/>
    </source>
</evidence>
<sequence>MDGTYNKAAARRFIDDLAQEHDVEEEDEEVLEDDEDYMSEEEDETKGDSIVGQGIGDLETDNREGEIEEFVQRAQARARGSQQALVPLSITHEDQPIIPDIRDHLIYAVKVKRGKEQRAVIYVMCCATPKTFMKIRSVFCVKNSPGYVYFETRDGWAIEDACFDVPDIYPMKRRLLTREEQVQLLQSVPVVPVKVGDWVRVTHGPFKGDVGRVFTLEEKEGRIILTPRVRRPRPDLDEHQAKRARTDLGRRTRPVAQRLTLEKAYDWFGREKITVVDEGFKVEGIEYVFDQEGMTEPTLDRRHFIHCRPKLEEIQHHVDWALEQLYEIQQIREAGTTVDDNKVYTFFNMNVDNLDVSRYFRVGDKVITYKGENKGTIGKITGIIGPRDDVVKIQMPDGVVLEESMYSIAPYLEVANYAEVRSGVCAGRQGTVTKIQGPYVTLYDEDNEIEIMVPAVFLQSIDRRLMAPEKSSVGMASHIRKGKRPLPGEVDVLATQLRGKEVYVLKGYRKGRKGYAMSIDGDKAQVQFEGTSYGCQIETLRRMDLVTLLDGALVSVMTGVTLPDHVRGMKEGLMEILAPNKSGKQAERPKTPPLLSNEGEEQGMEVEYDHDEQGQMMWIFDKKVADMRRTHMIQVKIQSHINQTLVDRNAFVVTCDSAPSHPLDKTKPATVTIELTDNKTQERREEVEVKTLVPAYLNSKSWNVIMDHSHEHFGEVVKHKRTNGKKAKATLVKDKSNIEVDISALCPVKPLE</sequence>
<comment type="similarity">
    <text evidence="1">Belongs to the SPT5 family.</text>
</comment>
<organism evidence="8 9">
    <name type="scientific">Schizopora paradoxa</name>
    <dbReference type="NCBI Taxonomy" id="27342"/>
    <lineage>
        <taxon>Eukaryota</taxon>
        <taxon>Fungi</taxon>
        <taxon>Dikarya</taxon>
        <taxon>Basidiomycota</taxon>
        <taxon>Agaricomycotina</taxon>
        <taxon>Agaricomycetes</taxon>
        <taxon>Hymenochaetales</taxon>
        <taxon>Schizoporaceae</taxon>
        <taxon>Schizopora</taxon>
    </lineage>
</organism>
<dbReference type="GO" id="GO:0032784">
    <property type="term" value="P:regulation of DNA-templated transcription elongation"/>
    <property type="evidence" value="ECO:0007669"/>
    <property type="project" value="InterPro"/>
</dbReference>
<dbReference type="Proteomes" id="UP000053477">
    <property type="component" value="Unassembled WGS sequence"/>
</dbReference>
<feature type="compositionally biased region" description="Acidic residues" evidence="6">
    <location>
        <begin position="22"/>
        <end position="45"/>
    </location>
</feature>
<dbReference type="SMART" id="SM00739">
    <property type="entry name" value="KOW"/>
    <property type="match status" value="4"/>
</dbReference>
<dbReference type="InterPro" id="IPR008991">
    <property type="entry name" value="Translation_prot_SH3-like_sf"/>
</dbReference>
<evidence type="ECO:0000256" key="5">
    <source>
        <dbReference type="ARBA" id="ARBA00031006"/>
    </source>
</evidence>
<dbReference type="GO" id="GO:0006368">
    <property type="term" value="P:transcription elongation by RNA polymerase II"/>
    <property type="evidence" value="ECO:0007669"/>
    <property type="project" value="TreeGrafter"/>
</dbReference>
<reference evidence="8 9" key="1">
    <citation type="submission" date="2015-04" db="EMBL/GenBank/DDBJ databases">
        <title>Complete genome sequence of Schizopora paradoxa KUC8140, a cosmopolitan wood degrader in East Asia.</title>
        <authorList>
            <consortium name="DOE Joint Genome Institute"/>
            <person name="Min B."/>
            <person name="Park H."/>
            <person name="Jang Y."/>
            <person name="Kim J.-J."/>
            <person name="Kim K.H."/>
            <person name="Pangilinan J."/>
            <person name="Lipzen A."/>
            <person name="Riley R."/>
            <person name="Grigoriev I.V."/>
            <person name="Spatafora J.W."/>
            <person name="Choi I.-G."/>
        </authorList>
    </citation>
    <scope>NUCLEOTIDE SEQUENCE [LARGE SCALE GENOMIC DNA]</scope>
    <source>
        <strain evidence="8 9">KUC8140</strain>
    </source>
</reference>
<name>A0A0H2R1A6_9AGAM</name>
<dbReference type="PANTHER" id="PTHR11125">
    <property type="entry name" value="SUPPRESSOR OF TY 5"/>
    <property type="match status" value="1"/>
</dbReference>
<proteinExistence type="inferred from homology"/>
<dbReference type="OrthoDB" id="3048815at2759"/>
<dbReference type="InterPro" id="IPR005824">
    <property type="entry name" value="KOW"/>
</dbReference>
<dbReference type="Gene3D" id="3.30.70.940">
    <property type="entry name" value="NusG, N-terminal domain"/>
    <property type="match status" value="1"/>
</dbReference>
<comment type="function">
    <text evidence="3">The SPT4-SPT5 complex mediates both activation and inhibition of transcription elongation, and plays a role in pre-mRNA processing. This complex seems to be important for the stability of the RNA polymerase II elongation machinery on the chromatin template but not for the inherent ability of this machinery to translocate down the gene.</text>
</comment>
<evidence type="ECO:0000256" key="3">
    <source>
        <dbReference type="ARBA" id="ARBA00024691"/>
    </source>
</evidence>
<protein>
    <recommendedName>
        <fullName evidence="4">Chromatin elongation factor SPT5</fullName>
    </recommendedName>
    <alternativeName>
        <fullName evidence="5">Chromatin elongation factor spt5</fullName>
    </alternativeName>
</protein>